<dbReference type="KEGG" id="stcm:SCMC78_39990"/>
<organism evidence="1">
    <name type="scientific">Streptomyces sp. CMC78</name>
    <dbReference type="NCBI Taxonomy" id="3231512"/>
    <lineage>
        <taxon>Bacteria</taxon>
        <taxon>Bacillati</taxon>
        <taxon>Actinomycetota</taxon>
        <taxon>Actinomycetes</taxon>
        <taxon>Kitasatosporales</taxon>
        <taxon>Streptomycetaceae</taxon>
        <taxon>Streptomyces</taxon>
    </lineage>
</organism>
<proteinExistence type="predicted"/>
<protein>
    <submittedName>
        <fullName evidence="1">Uncharacterized protein</fullName>
    </submittedName>
</protein>
<dbReference type="RefSeq" id="WP_319600422.1">
    <property type="nucleotide sequence ID" value="NZ_AP035884.1"/>
</dbReference>
<dbReference type="EMBL" id="AP035884">
    <property type="protein sequence ID" value="BFP54192.1"/>
    <property type="molecule type" value="Genomic_DNA"/>
</dbReference>
<evidence type="ECO:0000313" key="1">
    <source>
        <dbReference type="EMBL" id="BFP54192.1"/>
    </source>
</evidence>
<name>A0AB33KE94_9ACTN</name>
<gene>
    <name evidence="1" type="ORF">SCMC78_39990</name>
</gene>
<dbReference type="Pfam" id="PF21848">
    <property type="entry name" value="DUF6907"/>
    <property type="match status" value="1"/>
</dbReference>
<dbReference type="InterPro" id="IPR054202">
    <property type="entry name" value="DUF6907"/>
</dbReference>
<dbReference type="AlphaFoldDB" id="A0AB33KE94"/>
<sequence length="121" mass="13151">MGESESRMVTVSTLDHGDVTTAEPDWCLGHVDARPEYRCDTGHVGAAQEATYCGYELAFAALAEDPFAELGSREVGVTVEMGSLSRRMGPTELRELAAVLVDYAETLNDLAVRLTTLRAER</sequence>
<accession>A0AB33KE94</accession>
<reference evidence="1" key="1">
    <citation type="submission" date="2024-07" db="EMBL/GenBank/DDBJ databases">
        <title>Complete genome sequences of cellulolytic bacteria, Kitasatospora sp. CMC57 and Streptomyces sp. CMC78, isolated from Japanese agricultural soil.</title>
        <authorList>
            <person name="Hashimoto T."/>
            <person name="Ito M."/>
            <person name="Iwamoto M."/>
            <person name="Fukahori D."/>
            <person name="Shoda T."/>
            <person name="Sakoda M."/>
            <person name="Morohoshi T."/>
            <person name="Mitsuboshi M."/>
            <person name="Nishizawa T."/>
        </authorList>
    </citation>
    <scope>NUCLEOTIDE SEQUENCE</scope>
    <source>
        <strain evidence="1">CMC78</strain>
    </source>
</reference>